<reference evidence="1" key="1">
    <citation type="submission" date="2025-08" db="UniProtKB">
        <authorList>
            <consortium name="Ensembl"/>
        </authorList>
    </citation>
    <scope>IDENTIFICATION</scope>
</reference>
<dbReference type="Ensembl" id="ENSCPBT00000021025.1">
    <property type="protein sequence ID" value="ENSCPBP00000017800.1"/>
    <property type="gene ID" value="ENSCPBG00000013018.1"/>
</dbReference>
<accession>A0A8C3HGN5</accession>
<name>A0A8C3HGN5_CHRPI</name>
<organism evidence="1 2">
    <name type="scientific">Chrysemys picta bellii</name>
    <name type="common">Western painted turtle</name>
    <name type="synonym">Emys bellii</name>
    <dbReference type="NCBI Taxonomy" id="8478"/>
    <lineage>
        <taxon>Eukaryota</taxon>
        <taxon>Metazoa</taxon>
        <taxon>Chordata</taxon>
        <taxon>Craniata</taxon>
        <taxon>Vertebrata</taxon>
        <taxon>Euteleostomi</taxon>
        <taxon>Archelosauria</taxon>
        <taxon>Testudinata</taxon>
        <taxon>Testudines</taxon>
        <taxon>Cryptodira</taxon>
        <taxon>Durocryptodira</taxon>
        <taxon>Testudinoidea</taxon>
        <taxon>Emydidae</taxon>
        <taxon>Chrysemys</taxon>
    </lineage>
</organism>
<sequence length="77" mass="8665">MAFQFNFSIEEKAGNELETLGDTALQLESAQASLNPGGSTEKSKEISSEENVVVFHLHWEHDTKENPRCVLLMKRCL</sequence>
<dbReference type="Proteomes" id="UP000694380">
    <property type="component" value="Unplaced"/>
</dbReference>
<reference evidence="1" key="2">
    <citation type="submission" date="2025-09" db="UniProtKB">
        <authorList>
            <consortium name="Ensembl"/>
        </authorList>
    </citation>
    <scope>IDENTIFICATION</scope>
</reference>
<proteinExistence type="predicted"/>
<protein>
    <submittedName>
        <fullName evidence="1">Uncharacterized protein</fullName>
    </submittedName>
</protein>
<keyword evidence="2" id="KW-1185">Reference proteome</keyword>
<evidence type="ECO:0000313" key="2">
    <source>
        <dbReference type="Proteomes" id="UP000694380"/>
    </source>
</evidence>
<evidence type="ECO:0000313" key="1">
    <source>
        <dbReference type="Ensembl" id="ENSCPBP00000017800.1"/>
    </source>
</evidence>
<dbReference type="AlphaFoldDB" id="A0A8C3HGN5"/>